<organism evidence="9 10">
    <name type="scientific">Insulibacter thermoxylanivorax</name>
    <dbReference type="NCBI Taxonomy" id="2749268"/>
    <lineage>
        <taxon>Bacteria</taxon>
        <taxon>Bacillati</taxon>
        <taxon>Bacillota</taxon>
        <taxon>Bacilli</taxon>
        <taxon>Bacillales</taxon>
        <taxon>Paenibacillaceae</taxon>
        <taxon>Insulibacter</taxon>
    </lineage>
</organism>
<keyword evidence="4" id="KW-1003">Cell membrane</keyword>
<keyword evidence="5 8" id="KW-0812">Transmembrane</keyword>
<reference evidence="9" key="2">
    <citation type="journal article" date="2021" name="Data Brief">
        <title>Draft genome sequence data of the facultative, thermophilic, xylanolytic bacterium Paenibacillus sp. strain DA-C8.</title>
        <authorList>
            <person name="Chhe C."/>
            <person name="Uke A."/>
            <person name="Baramee S."/>
            <person name="Ungkulpasvich U."/>
            <person name="Tachaapaikoon C."/>
            <person name="Pason P."/>
            <person name="Waeonukul R."/>
            <person name="Ratanakhanokchai K."/>
            <person name="Kosugi A."/>
        </authorList>
    </citation>
    <scope>NUCLEOTIDE SEQUENCE</scope>
    <source>
        <strain evidence="9">DA-C8</strain>
    </source>
</reference>
<accession>A0A916VHD1</accession>
<dbReference type="Pfam" id="PF01032">
    <property type="entry name" value="FecCD"/>
    <property type="match status" value="1"/>
</dbReference>
<evidence type="ECO:0000256" key="5">
    <source>
        <dbReference type="ARBA" id="ARBA00022692"/>
    </source>
</evidence>
<dbReference type="Gene3D" id="1.10.3470.10">
    <property type="entry name" value="ABC transporter involved in vitamin B12 uptake, BtuC"/>
    <property type="match status" value="1"/>
</dbReference>
<evidence type="ECO:0000256" key="2">
    <source>
        <dbReference type="ARBA" id="ARBA00007935"/>
    </source>
</evidence>
<dbReference type="AlphaFoldDB" id="A0A916VHD1"/>
<evidence type="ECO:0000313" key="10">
    <source>
        <dbReference type="Proteomes" id="UP000654993"/>
    </source>
</evidence>
<dbReference type="FunFam" id="1.10.3470.10:FF:000001">
    <property type="entry name" value="Vitamin B12 ABC transporter permease BtuC"/>
    <property type="match status" value="1"/>
</dbReference>
<protein>
    <submittedName>
        <fullName evidence="9">Corrinoid ABC transporter permease</fullName>
    </submittedName>
</protein>
<evidence type="ECO:0000256" key="3">
    <source>
        <dbReference type="ARBA" id="ARBA00022448"/>
    </source>
</evidence>
<feature type="transmembrane region" description="Helical" evidence="8">
    <location>
        <begin position="138"/>
        <end position="160"/>
    </location>
</feature>
<comment type="similarity">
    <text evidence="2">Belongs to the binding-protein-dependent transport system permease family. FecCD subfamily.</text>
</comment>
<feature type="transmembrane region" description="Helical" evidence="8">
    <location>
        <begin position="106"/>
        <end position="126"/>
    </location>
</feature>
<dbReference type="GO" id="GO:0033214">
    <property type="term" value="P:siderophore-iron import into cell"/>
    <property type="evidence" value="ECO:0007669"/>
    <property type="project" value="TreeGrafter"/>
</dbReference>
<feature type="transmembrane region" description="Helical" evidence="8">
    <location>
        <begin position="47"/>
        <end position="67"/>
    </location>
</feature>
<comment type="subcellular location">
    <subcellularLocation>
        <location evidence="1">Cell membrane</location>
        <topology evidence="1">Multi-pass membrane protein</topology>
    </subcellularLocation>
</comment>
<evidence type="ECO:0000256" key="7">
    <source>
        <dbReference type="ARBA" id="ARBA00023136"/>
    </source>
</evidence>
<evidence type="ECO:0000256" key="1">
    <source>
        <dbReference type="ARBA" id="ARBA00004651"/>
    </source>
</evidence>
<dbReference type="PANTHER" id="PTHR30472:SF25">
    <property type="entry name" value="ABC TRANSPORTER PERMEASE PROTEIN MJ0876-RELATED"/>
    <property type="match status" value="1"/>
</dbReference>
<keyword evidence="6 8" id="KW-1133">Transmembrane helix</keyword>
<feature type="transmembrane region" description="Helical" evidence="8">
    <location>
        <begin position="265"/>
        <end position="284"/>
    </location>
</feature>
<dbReference type="Proteomes" id="UP000654993">
    <property type="component" value="Unassembled WGS sequence"/>
</dbReference>
<dbReference type="CDD" id="cd06550">
    <property type="entry name" value="TM_ABC_iron-siderophores_like"/>
    <property type="match status" value="1"/>
</dbReference>
<feature type="transmembrane region" description="Helical" evidence="8">
    <location>
        <begin position="79"/>
        <end position="100"/>
    </location>
</feature>
<feature type="transmembrane region" description="Helical" evidence="8">
    <location>
        <begin position="228"/>
        <end position="253"/>
    </location>
</feature>
<keyword evidence="10" id="KW-1185">Reference proteome</keyword>
<dbReference type="EMBL" id="BMAQ01000048">
    <property type="protein sequence ID" value="GFR39501.1"/>
    <property type="molecule type" value="Genomic_DNA"/>
</dbReference>
<dbReference type="GO" id="GO:0022857">
    <property type="term" value="F:transmembrane transporter activity"/>
    <property type="evidence" value="ECO:0007669"/>
    <property type="project" value="InterPro"/>
</dbReference>
<gene>
    <name evidence="9" type="ORF">PRECH8_27970</name>
</gene>
<feature type="transmembrane region" description="Helical" evidence="8">
    <location>
        <begin position="296"/>
        <end position="315"/>
    </location>
</feature>
<dbReference type="SUPFAM" id="SSF81345">
    <property type="entry name" value="ABC transporter involved in vitamin B12 uptake, BtuC"/>
    <property type="match status" value="1"/>
</dbReference>
<evidence type="ECO:0000256" key="8">
    <source>
        <dbReference type="SAM" id="Phobius"/>
    </source>
</evidence>
<dbReference type="PANTHER" id="PTHR30472">
    <property type="entry name" value="FERRIC ENTEROBACTIN TRANSPORT SYSTEM PERMEASE PROTEIN"/>
    <property type="match status" value="1"/>
</dbReference>
<sequence>MIVSLSLGTANIPIAEVWSIVLHSVTGWGAEPISSQAYEQIVLQVRFPRVVLAILVGASLSLAGAAFQGVLRNPLADSYTLGVASGASFGAAFLISFGWHYVIGQWTVPIAAFITALLSLFIVMRLASVNGKFKIETIILAGVVVQAFFGAVVSLLVSLSDSVVNEIVFWLMGSLALRDWSFSMMLAPYLAAGALVLMGFARALNLFSLGERQAAHLGVHVERTKRIVLILGTLLSAAAVSVSGTIGFVGLVTPHLIRLLVGPDYRLLLPLSAIYGGIYVLWADTMARLLLSPTEIPLGVVTAFLGAPFFAWLLVRHKRKVAI</sequence>
<keyword evidence="7 8" id="KW-0472">Membrane</keyword>
<feature type="transmembrane region" description="Helical" evidence="8">
    <location>
        <begin position="180"/>
        <end position="207"/>
    </location>
</feature>
<dbReference type="InterPro" id="IPR037294">
    <property type="entry name" value="ABC_BtuC-like"/>
</dbReference>
<dbReference type="InterPro" id="IPR000522">
    <property type="entry name" value="ABC_transptr_permease_BtuC"/>
</dbReference>
<proteinExistence type="inferred from homology"/>
<dbReference type="GO" id="GO:0005886">
    <property type="term" value="C:plasma membrane"/>
    <property type="evidence" value="ECO:0007669"/>
    <property type="project" value="UniProtKB-SubCell"/>
</dbReference>
<evidence type="ECO:0000256" key="4">
    <source>
        <dbReference type="ARBA" id="ARBA00022475"/>
    </source>
</evidence>
<reference evidence="9" key="1">
    <citation type="submission" date="2020-08" db="EMBL/GenBank/DDBJ databases">
        <authorList>
            <person name="Uke A."/>
            <person name="Chhe C."/>
            <person name="Baramee S."/>
            <person name="Kosugi A."/>
        </authorList>
    </citation>
    <scope>NUCLEOTIDE SEQUENCE</scope>
    <source>
        <strain evidence="9">DA-C8</strain>
    </source>
</reference>
<name>A0A916VHD1_9BACL</name>
<evidence type="ECO:0000256" key="6">
    <source>
        <dbReference type="ARBA" id="ARBA00022989"/>
    </source>
</evidence>
<comment type="caution">
    <text evidence="9">The sequence shown here is derived from an EMBL/GenBank/DDBJ whole genome shotgun (WGS) entry which is preliminary data.</text>
</comment>
<keyword evidence="3" id="KW-0813">Transport</keyword>
<evidence type="ECO:0000313" key="9">
    <source>
        <dbReference type="EMBL" id="GFR39501.1"/>
    </source>
</evidence>